<dbReference type="Proteomes" id="UP000231067">
    <property type="component" value="Unassembled WGS sequence"/>
</dbReference>
<comment type="caution">
    <text evidence="2">The sequence shown here is derived from an EMBL/GenBank/DDBJ whole genome shotgun (WGS) entry which is preliminary data.</text>
</comment>
<dbReference type="EMBL" id="PCSH01000051">
    <property type="protein sequence ID" value="PIP41642.1"/>
    <property type="molecule type" value="Genomic_DNA"/>
</dbReference>
<evidence type="ECO:0000313" key="2">
    <source>
        <dbReference type="EMBL" id="PIP41642.1"/>
    </source>
</evidence>
<name>A0A2H0A874_9BACT</name>
<dbReference type="PROSITE" id="PS51257">
    <property type="entry name" value="PROKAR_LIPOPROTEIN"/>
    <property type="match status" value="1"/>
</dbReference>
<reference evidence="2 3" key="1">
    <citation type="submission" date="2017-09" db="EMBL/GenBank/DDBJ databases">
        <title>Depth-based differentiation of microbial function through sediment-hosted aquifers and enrichment of novel symbionts in the deep terrestrial subsurface.</title>
        <authorList>
            <person name="Probst A.J."/>
            <person name="Ladd B."/>
            <person name="Jarett J.K."/>
            <person name="Geller-Mcgrath D.E."/>
            <person name="Sieber C.M."/>
            <person name="Emerson J.B."/>
            <person name="Anantharaman K."/>
            <person name="Thomas B.C."/>
            <person name="Malmstrom R."/>
            <person name="Stieglmeier M."/>
            <person name="Klingl A."/>
            <person name="Woyke T."/>
            <person name="Ryan C.M."/>
            <person name="Banfield J.F."/>
        </authorList>
    </citation>
    <scope>NUCLEOTIDE SEQUENCE [LARGE SCALE GENOMIC DNA]</scope>
    <source>
        <strain evidence="2">CG23_combo_of_CG06-09_8_20_14_all_40_23</strain>
    </source>
</reference>
<accession>A0A2H0A874</accession>
<feature type="signal peptide" evidence="1">
    <location>
        <begin position="1"/>
        <end position="20"/>
    </location>
</feature>
<proteinExistence type="predicted"/>
<sequence length="181" mass="19474">MKYCWSIVVLCGLACIITLSTGCKPIPEDPPDLAVYSDTGDVEAKEITVSPNPARVDENVSIPFKVANIGATNVKANVKYIALGRGNGFSYYSTNHPSVKILQGAVITETDSGWRPVTTGGYAITCEVSLGNDTNPSNNFMSIDSLIAPSTPVSVVYVPYDDGKFQISLPKNGIPQKTWRR</sequence>
<gene>
    <name evidence="2" type="ORF">COX18_02825</name>
</gene>
<evidence type="ECO:0000256" key="1">
    <source>
        <dbReference type="SAM" id="SignalP"/>
    </source>
</evidence>
<dbReference type="AlphaFoldDB" id="A0A2H0A874"/>
<keyword evidence="1" id="KW-0732">Signal</keyword>
<dbReference type="Gene3D" id="2.60.40.10">
    <property type="entry name" value="Immunoglobulins"/>
    <property type="match status" value="1"/>
</dbReference>
<evidence type="ECO:0008006" key="4">
    <source>
        <dbReference type="Google" id="ProtNLM"/>
    </source>
</evidence>
<dbReference type="InterPro" id="IPR013783">
    <property type="entry name" value="Ig-like_fold"/>
</dbReference>
<protein>
    <recommendedName>
        <fullName evidence="4">CARDB domain-containing protein</fullName>
    </recommendedName>
</protein>
<organism evidence="2 3">
    <name type="scientific">Candidatus Desantisbacteria bacterium CG23_combo_of_CG06-09_8_20_14_all_40_23</name>
    <dbReference type="NCBI Taxonomy" id="1974550"/>
    <lineage>
        <taxon>Bacteria</taxon>
        <taxon>Candidatus Desantisiibacteriota</taxon>
    </lineage>
</organism>
<feature type="chain" id="PRO_5013560622" description="CARDB domain-containing protein" evidence="1">
    <location>
        <begin position="21"/>
        <end position="181"/>
    </location>
</feature>
<evidence type="ECO:0000313" key="3">
    <source>
        <dbReference type="Proteomes" id="UP000231067"/>
    </source>
</evidence>